<keyword evidence="3" id="KW-1185">Reference proteome</keyword>
<reference evidence="2 3" key="1">
    <citation type="journal article" date="2019" name="Genome Biol. Evol.">
        <title>Insights into the evolution of the New World diploid cottons (Gossypium, subgenus Houzingenia) based on genome sequencing.</title>
        <authorList>
            <person name="Grover C.E."/>
            <person name="Arick M.A. 2nd"/>
            <person name="Thrash A."/>
            <person name="Conover J.L."/>
            <person name="Sanders W.S."/>
            <person name="Peterson D.G."/>
            <person name="Frelichowski J.E."/>
            <person name="Scheffler J.A."/>
            <person name="Scheffler B.E."/>
            <person name="Wendel J.F."/>
        </authorList>
    </citation>
    <scope>NUCLEOTIDE SEQUENCE [LARGE SCALE GENOMIC DNA]</scope>
    <source>
        <strain evidence="2">185</strain>
        <tissue evidence="2">Leaf</tissue>
    </source>
</reference>
<sequence>MGKASNDRHLALFAFTVYGLIVFLKALGYVSVELANFLFQIEKGLILL</sequence>
<evidence type="ECO:0000313" key="3">
    <source>
        <dbReference type="Proteomes" id="UP000593577"/>
    </source>
</evidence>
<keyword evidence="1" id="KW-0812">Transmembrane</keyword>
<keyword evidence="1" id="KW-0472">Membrane</keyword>
<feature type="transmembrane region" description="Helical" evidence="1">
    <location>
        <begin position="12"/>
        <end position="32"/>
    </location>
</feature>
<protein>
    <submittedName>
        <fullName evidence="2">Uncharacterized protein</fullName>
    </submittedName>
</protein>
<dbReference type="EMBL" id="JABFAA010000005">
    <property type="protein sequence ID" value="MBA0682120.1"/>
    <property type="molecule type" value="Genomic_DNA"/>
</dbReference>
<name>A0A7J8X4V4_GOSAI</name>
<dbReference type="AlphaFoldDB" id="A0A7J8X4V4"/>
<dbReference type="Proteomes" id="UP000593577">
    <property type="component" value="Unassembled WGS sequence"/>
</dbReference>
<keyword evidence="1" id="KW-1133">Transmembrane helix</keyword>
<evidence type="ECO:0000256" key="1">
    <source>
        <dbReference type="SAM" id="Phobius"/>
    </source>
</evidence>
<proteinExistence type="predicted"/>
<comment type="caution">
    <text evidence="2">The sequence shown here is derived from an EMBL/GenBank/DDBJ whole genome shotgun (WGS) entry which is preliminary data.</text>
</comment>
<evidence type="ECO:0000313" key="2">
    <source>
        <dbReference type="EMBL" id="MBA0682120.1"/>
    </source>
</evidence>
<gene>
    <name evidence="2" type="ORF">Goari_023862</name>
</gene>
<accession>A0A7J8X4V4</accession>
<organism evidence="2 3">
    <name type="scientific">Gossypium aridum</name>
    <name type="common">American cotton</name>
    <name type="synonym">Erioxylum aridum</name>
    <dbReference type="NCBI Taxonomy" id="34290"/>
    <lineage>
        <taxon>Eukaryota</taxon>
        <taxon>Viridiplantae</taxon>
        <taxon>Streptophyta</taxon>
        <taxon>Embryophyta</taxon>
        <taxon>Tracheophyta</taxon>
        <taxon>Spermatophyta</taxon>
        <taxon>Magnoliopsida</taxon>
        <taxon>eudicotyledons</taxon>
        <taxon>Gunneridae</taxon>
        <taxon>Pentapetalae</taxon>
        <taxon>rosids</taxon>
        <taxon>malvids</taxon>
        <taxon>Malvales</taxon>
        <taxon>Malvaceae</taxon>
        <taxon>Malvoideae</taxon>
        <taxon>Gossypium</taxon>
    </lineage>
</organism>